<name>A0A7H1BHE7_9ACTN</name>
<dbReference type="KEGG" id="sxn:IAG42_34080"/>
<dbReference type="EMBL" id="CP061281">
    <property type="protein sequence ID" value="QNS08152.1"/>
    <property type="molecule type" value="Genomic_DNA"/>
</dbReference>
<evidence type="ECO:0000313" key="1">
    <source>
        <dbReference type="EMBL" id="QNS08152.1"/>
    </source>
</evidence>
<reference evidence="1 2" key="1">
    <citation type="submission" date="2020-09" db="EMBL/GenBank/DDBJ databases">
        <title>A novel species.</title>
        <authorList>
            <person name="Gao J."/>
        </authorList>
    </citation>
    <scope>NUCLEOTIDE SEQUENCE [LARGE SCALE GENOMIC DNA]</scope>
    <source>
        <strain evidence="1 2">CRXT-Y-14</strain>
    </source>
</reference>
<dbReference type="RefSeq" id="WP_188340813.1">
    <property type="nucleotide sequence ID" value="NZ_CP061281.1"/>
</dbReference>
<keyword evidence="2" id="KW-1185">Reference proteome</keyword>
<sequence>MSRQWRKGTIDLVTGYAVFSADGRRVSRVTGVDFAIEGGFVTIRVPGVPRVQLVSAPAVRLITVEEEGEMEA</sequence>
<proteinExistence type="predicted"/>
<organism evidence="1 2">
    <name type="scientific">Streptomyces xanthii</name>
    <dbReference type="NCBI Taxonomy" id="2768069"/>
    <lineage>
        <taxon>Bacteria</taxon>
        <taxon>Bacillati</taxon>
        <taxon>Actinomycetota</taxon>
        <taxon>Actinomycetes</taxon>
        <taxon>Kitasatosporales</taxon>
        <taxon>Streptomycetaceae</taxon>
        <taxon>Streptomyces</taxon>
    </lineage>
</organism>
<protein>
    <submittedName>
        <fullName evidence="1">Uncharacterized protein</fullName>
    </submittedName>
</protein>
<evidence type="ECO:0000313" key="2">
    <source>
        <dbReference type="Proteomes" id="UP000516428"/>
    </source>
</evidence>
<dbReference type="Proteomes" id="UP000516428">
    <property type="component" value="Chromosome"/>
</dbReference>
<accession>A0A7H1BHE7</accession>
<gene>
    <name evidence="1" type="ORF">IAG42_34080</name>
</gene>
<dbReference type="AlphaFoldDB" id="A0A7H1BHE7"/>